<dbReference type="Pfam" id="PF09532">
    <property type="entry name" value="FDF"/>
    <property type="match status" value="1"/>
</dbReference>
<keyword evidence="7" id="KW-0233">DNA recombination</keyword>
<dbReference type="SMART" id="SM01271">
    <property type="entry name" value="LSM14"/>
    <property type="match status" value="1"/>
</dbReference>
<feature type="region of interest" description="Disordered" evidence="12">
    <location>
        <begin position="812"/>
        <end position="860"/>
    </location>
</feature>
<evidence type="ECO:0000256" key="10">
    <source>
        <dbReference type="PROSITE-ProRule" id="PRU00846"/>
    </source>
</evidence>
<dbReference type="InterPro" id="IPR013632">
    <property type="entry name" value="Rad51_C"/>
</dbReference>
<keyword evidence="9" id="KW-0539">Nucleus</keyword>
<evidence type="ECO:0000256" key="11">
    <source>
        <dbReference type="PROSITE-ProRule" id="PRU00869"/>
    </source>
</evidence>
<organism evidence="18 19">
    <name type="scientific">Diversispora epigaea</name>
    <dbReference type="NCBI Taxonomy" id="1348612"/>
    <lineage>
        <taxon>Eukaryota</taxon>
        <taxon>Fungi</taxon>
        <taxon>Fungi incertae sedis</taxon>
        <taxon>Mucoromycota</taxon>
        <taxon>Glomeromycotina</taxon>
        <taxon>Glomeromycetes</taxon>
        <taxon>Diversisporales</taxon>
        <taxon>Diversisporaceae</taxon>
        <taxon>Diversispora</taxon>
    </lineage>
</organism>
<evidence type="ECO:0000256" key="5">
    <source>
        <dbReference type="ARBA" id="ARBA00022840"/>
    </source>
</evidence>
<dbReference type="InterPro" id="IPR019050">
    <property type="entry name" value="FDF_dom"/>
</dbReference>
<feature type="compositionally biased region" description="Polar residues" evidence="12">
    <location>
        <begin position="540"/>
        <end position="551"/>
    </location>
</feature>
<proteinExistence type="inferred from homology"/>
<feature type="domain" description="DFDF" evidence="14">
    <location>
        <begin position="685"/>
        <end position="721"/>
    </location>
</feature>
<dbReference type="STRING" id="1348612.A0A397HVI7"/>
<keyword evidence="4" id="KW-0227">DNA damage</keyword>
<dbReference type="PROSITE" id="PS51512">
    <property type="entry name" value="DFDF"/>
    <property type="match status" value="1"/>
</dbReference>
<dbReference type="InterPro" id="IPR025761">
    <property type="entry name" value="FFD_box"/>
</dbReference>
<keyword evidence="19" id="KW-1185">Reference proteome</keyword>
<dbReference type="PROSITE" id="PS50162">
    <property type="entry name" value="RECA_2"/>
    <property type="match status" value="1"/>
</dbReference>
<dbReference type="Proteomes" id="UP000266861">
    <property type="component" value="Unassembled WGS sequence"/>
</dbReference>
<evidence type="ECO:0000256" key="7">
    <source>
        <dbReference type="ARBA" id="ARBA00023172"/>
    </source>
</evidence>
<dbReference type="GO" id="GO:0003677">
    <property type="term" value="F:DNA binding"/>
    <property type="evidence" value="ECO:0007669"/>
    <property type="project" value="InterPro"/>
</dbReference>
<dbReference type="PROSITE" id="PS51536">
    <property type="entry name" value="TFG"/>
    <property type="match status" value="1"/>
</dbReference>
<feature type="compositionally biased region" description="Gly residues" evidence="12">
    <location>
        <begin position="822"/>
        <end position="841"/>
    </location>
</feature>
<dbReference type="GO" id="GO:0006310">
    <property type="term" value="P:DNA recombination"/>
    <property type="evidence" value="ECO:0007669"/>
    <property type="project" value="UniProtKB-ARBA"/>
</dbReference>
<dbReference type="GO" id="GO:0033962">
    <property type="term" value="P:P-body assembly"/>
    <property type="evidence" value="ECO:0007669"/>
    <property type="project" value="TreeGrafter"/>
</dbReference>
<evidence type="ECO:0000256" key="2">
    <source>
        <dbReference type="ARBA" id="ARBA00007095"/>
    </source>
</evidence>
<dbReference type="Gene3D" id="3.40.50.300">
    <property type="entry name" value="P-loop containing nucleotide triphosphate hydrolases"/>
    <property type="match status" value="1"/>
</dbReference>
<feature type="compositionally biased region" description="Polar residues" evidence="12">
    <location>
        <begin position="591"/>
        <end position="619"/>
    </location>
</feature>
<feature type="compositionally biased region" description="Basic and acidic residues" evidence="12">
    <location>
        <begin position="552"/>
        <end position="581"/>
    </location>
</feature>
<dbReference type="Pfam" id="PF26169">
    <property type="entry name" value="HHH_XRCC3_RpoA"/>
    <property type="match status" value="1"/>
</dbReference>
<dbReference type="InterPro" id="IPR025768">
    <property type="entry name" value="TFG_box"/>
</dbReference>
<dbReference type="CDD" id="cd19491">
    <property type="entry name" value="XRCC3"/>
    <property type="match status" value="1"/>
</dbReference>
<evidence type="ECO:0000259" key="17">
    <source>
        <dbReference type="PROSITE" id="PS52002"/>
    </source>
</evidence>
<dbReference type="Pfam" id="PF12701">
    <property type="entry name" value="LSM14"/>
    <property type="match status" value="1"/>
</dbReference>
<comment type="caution">
    <text evidence="18">The sequence shown here is derived from an EMBL/GenBank/DDBJ whole genome shotgun (WGS) entry which is preliminary data.</text>
</comment>
<keyword evidence="3" id="KW-0547">Nucleotide-binding</keyword>
<dbReference type="GO" id="GO:0034063">
    <property type="term" value="P:stress granule assembly"/>
    <property type="evidence" value="ECO:0007669"/>
    <property type="project" value="TreeGrafter"/>
</dbReference>
<evidence type="ECO:0008006" key="20">
    <source>
        <dbReference type="Google" id="ProtNLM"/>
    </source>
</evidence>
<dbReference type="InterPro" id="IPR027417">
    <property type="entry name" value="P-loop_NTPase"/>
</dbReference>
<dbReference type="GO" id="GO:0061982">
    <property type="term" value="P:meiosis I cell cycle process"/>
    <property type="evidence" value="ECO:0007669"/>
    <property type="project" value="UniProtKB-ARBA"/>
</dbReference>
<gene>
    <name evidence="18" type="ORF">Glove_321g32</name>
</gene>
<dbReference type="SMART" id="SM01199">
    <property type="entry name" value="FDF"/>
    <property type="match status" value="1"/>
</dbReference>
<keyword evidence="5" id="KW-0067">ATP-binding</keyword>
<evidence type="ECO:0000259" key="14">
    <source>
        <dbReference type="PROSITE" id="PS51512"/>
    </source>
</evidence>
<evidence type="ECO:0000256" key="12">
    <source>
        <dbReference type="SAM" id="MobiDB-lite"/>
    </source>
</evidence>
<dbReference type="Gene3D" id="2.30.30.100">
    <property type="match status" value="1"/>
</dbReference>
<feature type="region of interest" description="Disordered" evidence="12">
    <location>
        <begin position="769"/>
        <end position="794"/>
    </location>
</feature>
<dbReference type="OrthoDB" id="21539at2759"/>
<feature type="region of interest" description="Disordered" evidence="12">
    <location>
        <begin position="514"/>
        <end position="619"/>
    </location>
</feature>
<feature type="domain" description="RecA family profile 1" evidence="13">
    <location>
        <begin position="78"/>
        <end position="257"/>
    </location>
</feature>
<evidence type="ECO:0000256" key="6">
    <source>
        <dbReference type="ARBA" id="ARBA00023125"/>
    </source>
</evidence>
<accession>A0A397HVI7</accession>
<dbReference type="GO" id="GO:0006281">
    <property type="term" value="P:DNA repair"/>
    <property type="evidence" value="ECO:0007669"/>
    <property type="project" value="UniProtKB-KW"/>
</dbReference>
<dbReference type="InterPro" id="IPR010920">
    <property type="entry name" value="LSM_dom_sf"/>
</dbReference>
<dbReference type="InterPro" id="IPR025762">
    <property type="entry name" value="DFDF"/>
</dbReference>
<evidence type="ECO:0000256" key="9">
    <source>
        <dbReference type="ARBA" id="ARBA00023242"/>
    </source>
</evidence>
<dbReference type="InterPro" id="IPR025609">
    <property type="entry name" value="Lsm14-like_N"/>
</dbReference>
<evidence type="ECO:0000256" key="4">
    <source>
        <dbReference type="ARBA" id="ARBA00022763"/>
    </source>
</evidence>
<dbReference type="SUPFAM" id="SSF52540">
    <property type="entry name" value="P-loop containing nucleoside triphosphate hydrolases"/>
    <property type="match status" value="1"/>
</dbReference>
<dbReference type="InterPro" id="IPR020588">
    <property type="entry name" value="RecA_ATP-bd"/>
</dbReference>
<dbReference type="PANTHER" id="PTHR13586">
    <property type="entry name" value="SCD6 PROTEIN-RELATED"/>
    <property type="match status" value="1"/>
</dbReference>
<dbReference type="GO" id="GO:0005634">
    <property type="term" value="C:nucleus"/>
    <property type="evidence" value="ECO:0007669"/>
    <property type="project" value="UniProtKB-SubCell"/>
</dbReference>
<evidence type="ECO:0000256" key="1">
    <source>
        <dbReference type="ARBA" id="ARBA00004123"/>
    </source>
</evidence>
<dbReference type="EMBL" id="PQFF01000293">
    <property type="protein sequence ID" value="RHZ64620.1"/>
    <property type="molecule type" value="Genomic_DNA"/>
</dbReference>
<evidence type="ECO:0000259" key="16">
    <source>
        <dbReference type="PROSITE" id="PS51536"/>
    </source>
</evidence>
<dbReference type="SUPFAM" id="SSF50182">
    <property type="entry name" value="Sm-like ribonucleoproteins"/>
    <property type="match status" value="1"/>
</dbReference>
<evidence type="ECO:0000313" key="19">
    <source>
        <dbReference type="Proteomes" id="UP000266861"/>
    </source>
</evidence>
<feature type="compositionally biased region" description="Low complexity" evidence="12">
    <location>
        <begin position="842"/>
        <end position="853"/>
    </location>
</feature>
<evidence type="ECO:0000256" key="3">
    <source>
        <dbReference type="ARBA" id="ARBA00022741"/>
    </source>
</evidence>
<name>A0A397HVI7_9GLOM</name>
<evidence type="ECO:0000259" key="15">
    <source>
        <dbReference type="PROSITE" id="PS51513"/>
    </source>
</evidence>
<feature type="compositionally biased region" description="Polar residues" evidence="12">
    <location>
        <begin position="648"/>
        <end position="659"/>
    </location>
</feature>
<feature type="short sequence motif" description="TFG box" evidence="11">
    <location>
        <begin position="787"/>
        <end position="807"/>
    </location>
</feature>
<keyword evidence="6" id="KW-0238">DNA-binding</keyword>
<dbReference type="GO" id="GO:0005524">
    <property type="term" value="F:ATP binding"/>
    <property type="evidence" value="ECO:0007669"/>
    <property type="project" value="UniProtKB-KW"/>
</dbReference>
<feature type="domain" description="FFD box profile" evidence="15">
    <location>
        <begin position="752"/>
        <end position="768"/>
    </location>
</feature>
<dbReference type="GO" id="GO:0003729">
    <property type="term" value="F:mRNA binding"/>
    <property type="evidence" value="ECO:0007669"/>
    <property type="project" value="TreeGrafter"/>
</dbReference>
<feature type="compositionally biased region" description="Low complexity" evidence="12">
    <location>
        <begin position="514"/>
        <end position="523"/>
    </location>
</feature>
<feature type="region of interest" description="Disordered" evidence="12">
    <location>
        <begin position="452"/>
        <end position="499"/>
    </location>
</feature>
<dbReference type="PROSITE" id="PS52002">
    <property type="entry name" value="SM"/>
    <property type="match status" value="1"/>
</dbReference>
<evidence type="ECO:0000259" key="13">
    <source>
        <dbReference type="PROSITE" id="PS50162"/>
    </source>
</evidence>
<keyword evidence="8" id="KW-0234">DNA repair</keyword>
<comment type="subcellular location">
    <subcellularLocation>
        <location evidence="1">Nucleus</location>
    </subcellularLocation>
</comment>
<dbReference type="PROSITE" id="PS51513">
    <property type="entry name" value="FFD"/>
    <property type="match status" value="1"/>
</dbReference>
<evidence type="ECO:0000313" key="18">
    <source>
        <dbReference type="EMBL" id="RHZ64620.1"/>
    </source>
</evidence>
<dbReference type="Pfam" id="PF08423">
    <property type="entry name" value="Rad51"/>
    <property type="match status" value="1"/>
</dbReference>
<feature type="compositionally biased region" description="Pro residues" evidence="12">
    <location>
        <begin position="481"/>
        <end position="493"/>
    </location>
</feature>
<sequence length="860" mass="96371">MEKLQSILLRPEIANALKYSNFETVADVLHHSEGDLIKKLKLTEKEVSQLINSTVQEIIKTRTISYPPKTVLRLLNEDENFLSTGDKQIDRILGGGILSKGITEIVGESSVGKTQLSLQLCLTVQLPKKMGGLNGGVVYISTEKSFHLKRYYQMIPLFQQRYSCMKEVDLAKNVHCVTVSDLEAQRNVLFHQLPILLSRNNIRLIIIDSITANFRGGFETKEFMNLRRRSSEIYQIGIKLKEISDQFNVPIVCVNQVLDNFTSMNTEENYFNEEVKEHYEYNHYQKQLLIIGGDGTKKIPALGLTWSNTINVRIVLSRPKRILSEGSNNDKKNPRTIALIMAPYAPRRFGEYYIDSSGIQLLTPQMKMSGSVGYIGSKISLISRSDIRYVGILHSINSTDSTVALEQVRSYGTEGRRGNSSEEIPPSDNVFEYIVFRGSDVKDLHVCEAPAQQQSITPQVPNDPAILGTTAPRPPNFQGFAPPPPLGVQPPPNFAGAPLNPFYLQQVAAASFQQQQQYWQQPQVPQPPQPQQHNNNNNNTKVVKNLNNHSENTAKEAEQPKSQQQKEHGAPDKVEDHKTDKQATALKNFVKTGTSVRSPASTSNNTRIENTKEAPSSSTAVAVENLAKKVSELSITPKETNGDKPGVVNNNRSTPSNNRLPGMGGHLVQQNRRARGGRRNFNPNYDRNRIPVPQSDFDFESSNAKFNKDELVKEVVKKIVPNHELKDDESADNITIGLEEEEEDILIPPAESYYDKAKSFFDNISCETKERLEQQGPDGRRGLSVAERRQKQSEERRLNLETFGQVSIDGGRYRGGYRSRGYRGGGRGGYRGGRGNSGYRGGYSNNYRGNNYRTVQPQSS</sequence>
<evidence type="ECO:0000256" key="8">
    <source>
        <dbReference type="ARBA" id="ARBA00023204"/>
    </source>
</evidence>
<dbReference type="PANTHER" id="PTHR13586:SF0">
    <property type="entry name" value="TRAILER HITCH, ISOFORM H"/>
    <property type="match status" value="1"/>
</dbReference>
<reference evidence="18 19" key="1">
    <citation type="submission" date="2018-08" db="EMBL/GenBank/DDBJ databases">
        <title>Genome and evolution of the arbuscular mycorrhizal fungus Diversispora epigaea (formerly Glomus versiforme) and its bacterial endosymbionts.</title>
        <authorList>
            <person name="Sun X."/>
            <person name="Fei Z."/>
            <person name="Harrison M."/>
        </authorList>
    </citation>
    <scope>NUCLEOTIDE SEQUENCE [LARGE SCALE GENOMIC DNA]</scope>
    <source>
        <strain evidence="18 19">IT104</strain>
    </source>
</reference>
<dbReference type="GO" id="GO:0000932">
    <property type="term" value="C:P-body"/>
    <property type="evidence" value="ECO:0007669"/>
    <property type="project" value="TreeGrafter"/>
</dbReference>
<dbReference type="AlphaFoldDB" id="A0A397HVI7"/>
<protein>
    <recommendedName>
        <fullName evidence="20">RecA family profile 1 domain-containing protein</fullName>
    </recommendedName>
</protein>
<dbReference type="GO" id="GO:0140664">
    <property type="term" value="F:ATP-dependent DNA damage sensor activity"/>
    <property type="evidence" value="ECO:0007669"/>
    <property type="project" value="InterPro"/>
</dbReference>
<feature type="domain" description="Sm" evidence="17">
    <location>
        <begin position="366"/>
        <end position="450"/>
    </location>
</feature>
<dbReference type="CDD" id="cd01736">
    <property type="entry name" value="LSm14_N"/>
    <property type="match status" value="1"/>
</dbReference>
<feature type="domain" description="TFG box profile" evidence="16">
    <location>
        <begin position="787"/>
        <end position="807"/>
    </location>
</feature>
<feature type="short sequence motif" description="FFD box" evidence="10">
    <location>
        <begin position="752"/>
        <end position="768"/>
    </location>
</feature>
<dbReference type="InterPro" id="IPR047575">
    <property type="entry name" value="Sm"/>
</dbReference>
<feature type="region of interest" description="Disordered" evidence="12">
    <location>
        <begin position="633"/>
        <end position="696"/>
    </location>
</feature>
<dbReference type="InterPro" id="IPR058766">
    <property type="entry name" value="HHH_XRCC3_RAD51B"/>
</dbReference>
<dbReference type="InterPro" id="IPR047348">
    <property type="entry name" value="XRCC3-like_C"/>
</dbReference>
<comment type="similarity">
    <text evidence="2">Belongs to the RecA family. RAD51 subfamily.</text>
</comment>